<dbReference type="InterPro" id="IPR045864">
    <property type="entry name" value="aa-tRNA-synth_II/BPL/LPL"/>
</dbReference>
<dbReference type="PATRIC" id="fig|862908.3.peg.2491"/>
<feature type="binding site" evidence="7">
    <location>
        <begin position="172"/>
        <end position="174"/>
    </location>
    <ligand>
        <name>substrate</name>
    </ligand>
</feature>
<organism evidence="10 11">
    <name type="scientific">Halobacteriovorax marinus (strain ATCC BAA-682 / DSM 15412 / SJ)</name>
    <name type="common">Bacteriovorax marinus</name>
    <dbReference type="NCBI Taxonomy" id="862908"/>
    <lineage>
        <taxon>Bacteria</taxon>
        <taxon>Pseudomonadati</taxon>
        <taxon>Bdellovibrionota</taxon>
        <taxon>Bacteriovoracia</taxon>
        <taxon>Bacteriovoracales</taxon>
        <taxon>Halobacteriovoraceae</taxon>
        <taxon>Halobacteriovorax</taxon>
    </lineage>
</organism>
<evidence type="ECO:0000256" key="1">
    <source>
        <dbReference type="ARBA" id="ARBA00004821"/>
    </source>
</evidence>
<proteinExistence type="inferred from homology"/>
<dbReference type="SUPFAM" id="SSF55681">
    <property type="entry name" value="Class II aaRS and biotin synthetases"/>
    <property type="match status" value="1"/>
</dbReference>
<dbReference type="PIRSF" id="PIRSF016262">
    <property type="entry name" value="LPLase"/>
    <property type="match status" value="1"/>
</dbReference>
<dbReference type="GO" id="GO:0033819">
    <property type="term" value="F:lipoyl(octanoyl) transferase activity"/>
    <property type="evidence" value="ECO:0007669"/>
    <property type="project" value="UniProtKB-EC"/>
</dbReference>
<keyword evidence="11" id="KW-1185">Reference proteome</keyword>
<dbReference type="STRING" id="862908.BMS_2608"/>
<dbReference type="EMBL" id="FQ312005">
    <property type="protein sequence ID" value="CBW27393.1"/>
    <property type="molecule type" value="Genomic_DNA"/>
</dbReference>
<dbReference type="GO" id="GO:0009249">
    <property type="term" value="P:protein lipoylation"/>
    <property type="evidence" value="ECO:0007669"/>
    <property type="project" value="InterPro"/>
</dbReference>
<evidence type="ECO:0000256" key="8">
    <source>
        <dbReference type="PIRSR" id="PIRSR016262-3"/>
    </source>
</evidence>
<protein>
    <recommendedName>
        <fullName evidence="5">Octanoyltransferase</fullName>
        <ecNumber evidence="5">2.3.1.181</ecNumber>
    </recommendedName>
</protein>
<dbReference type="Proteomes" id="UP000008963">
    <property type="component" value="Chromosome"/>
</dbReference>
<evidence type="ECO:0000313" key="10">
    <source>
        <dbReference type="EMBL" id="CBW27393.1"/>
    </source>
</evidence>
<evidence type="ECO:0000256" key="5">
    <source>
        <dbReference type="PIRNR" id="PIRNR016262"/>
    </source>
</evidence>
<evidence type="ECO:0000256" key="7">
    <source>
        <dbReference type="PIRSR" id="PIRSR016262-2"/>
    </source>
</evidence>
<comment type="catalytic activity">
    <reaction evidence="5">
        <text>octanoyl-[ACP] + L-lysyl-[protein] = N(6)-octanoyl-L-lysyl-[protein] + holo-[ACP] + H(+)</text>
        <dbReference type="Rhea" id="RHEA:17665"/>
        <dbReference type="Rhea" id="RHEA-COMP:9636"/>
        <dbReference type="Rhea" id="RHEA-COMP:9685"/>
        <dbReference type="Rhea" id="RHEA-COMP:9752"/>
        <dbReference type="Rhea" id="RHEA-COMP:9928"/>
        <dbReference type="ChEBI" id="CHEBI:15378"/>
        <dbReference type="ChEBI" id="CHEBI:29969"/>
        <dbReference type="ChEBI" id="CHEBI:64479"/>
        <dbReference type="ChEBI" id="CHEBI:78463"/>
        <dbReference type="ChEBI" id="CHEBI:78809"/>
        <dbReference type="EC" id="2.3.1.181"/>
    </reaction>
</comment>
<gene>
    <name evidence="10" type="primary">lipB</name>
    <name evidence="10" type="ordered locus">BMS_2608</name>
</gene>
<dbReference type="HOGENOM" id="CLU_035168_1_3_7"/>
<keyword evidence="3 5" id="KW-0012">Acyltransferase</keyword>
<dbReference type="PANTHER" id="PTHR10993">
    <property type="entry name" value="OCTANOYLTRANSFERASE"/>
    <property type="match status" value="1"/>
</dbReference>
<feature type="binding site" evidence="7">
    <location>
        <begin position="103"/>
        <end position="110"/>
    </location>
    <ligand>
        <name>substrate</name>
    </ligand>
</feature>
<name>E1X649_HALMS</name>
<comment type="pathway">
    <text evidence="1 5">Protein modification; protein lipoylation via endogenous pathway; protein N(6)-(lipoyl)lysine from octanoyl-[acyl-carrier-protein]: step 1/2.</text>
</comment>
<dbReference type="KEGG" id="bmx:BMS_2608"/>
<comment type="function">
    <text evidence="4 5">Catalyzes the transfer of endogenously produced octanoic acid from octanoyl-acyl-carrier-protein onto the lipoyl domains of lipoate-dependent enzymes. Lipoyl-ACP can also act as a substrate although octanoyl-ACP is likely to be the physiological substrate.</text>
</comment>
<dbReference type="InterPro" id="IPR020605">
    <property type="entry name" value="Octanoyltransferase_CS"/>
</dbReference>
<dbReference type="UniPathway" id="UPA00538">
    <property type="reaction ID" value="UER00592"/>
</dbReference>
<dbReference type="OrthoDB" id="9787061at2"/>
<accession>E1X649</accession>
<evidence type="ECO:0000256" key="3">
    <source>
        <dbReference type="ARBA" id="ARBA00023315"/>
    </source>
</evidence>
<feature type="binding site" evidence="7">
    <location>
        <begin position="185"/>
        <end position="187"/>
    </location>
    <ligand>
        <name>substrate</name>
    </ligand>
</feature>
<feature type="active site" description="Acyl-thioester intermediate" evidence="6">
    <location>
        <position position="206"/>
    </location>
</feature>
<dbReference type="AlphaFoldDB" id="E1X649"/>
<sequence>MLLNESELSTYSLSLSNIHQRDENTFIVIKDIWNYESALRFQEEMVQRVYKNKSLRVFIFCNHPHCLTLGRGLQRRTKADEVLVDFDESLRKEMTIPLYDVKRGGGITFHYPGQLVFYPILSLERHKKKVMDFLNEVLREVKAALESLYQIDKLECEKDLLGLWREESKLASIGLCSHKFITYHGLALNLYEDDLMRKVLGTIYPCGLRGETYMGLSQVMKVESDLFYEITQYLISKSSLLGRLEISLD</sequence>
<reference evidence="11" key="1">
    <citation type="journal article" date="2013" name="ISME J.">
        <title>A small predatory core genome in the divergent marine Bacteriovorax marinus SJ and the terrestrial Bdellovibrio bacteriovorus.</title>
        <authorList>
            <person name="Crossman L.C."/>
            <person name="Chen H."/>
            <person name="Cerdeno-Tarraga A.M."/>
            <person name="Brooks K."/>
            <person name="Quail M.A."/>
            <person name="Pineiro S.A."/>
            <person name="Hobley L."/>
            <person name="Sockett R.E."/>
            <person name="Bentley S.D."/>
            <person name="Parkhill J."/>
            <person name="Williams H.N."/>
            <person name="Stine O.C."/>
        </authorList>
    </citation>
    <scope>NUCLEOTIDE SEQUENCE [LARGE SCALE GENOMIC DNA]</scope>
    <source>
        <strain evidence="11">ATCC BAA-682 / DSM 15412 / SJ</strain>
    </source>
</reference>
<dbReference type="Gene3D" id="3.30.930.10">
    <property type="entry name" value="Bira Bifunctional Protein, Domain 2"/>
    <property type="match status" value="1"/>
</dbReference>
<dbReference type="Pfam" id="PF21948">
    <property type="entry name" value="LplA-B_cat"/>
    <property type="match status" value="1"/>
</dbReference>
<dbReference type="RefSeq" id="WP_014245169.1">
    <property type="nucleotide sequence ID" value="NC_016620.1"/>
</dbReference>
<dbReference type="InterPro" id="IPR000544">
    <property type="entry name" value="Octanoyltransferase"/>
</dbReference>
<evidence type="ECO:0000313" key="11">
    <source>
        <dbReference type="Proteomes" id="UP000008963"/>
    </source>
</evidence>
<feature type="domain" description="BPL/LPL catalytic" evidence="9">
    <location>
        <begin position="52"/>
        <end position="235"/>
    </location>
</feature>
<dbReference type="eggNOG" id="COG0321">
    <property type="taxonomic scope" value="Bacteria"/>
</dbReference>
<keyword evidence="2 5" id="KW-0808">Transferase</keyword>
<dbReference type="InterPro" id="IPR004143">
    <property type="entry name" value="BPL_LPL_catalytic"/>
</dbReference>
<evidence type="ECO:0000256" key="4">
    <source>
        <dbReference type="ARBA" id="ARBA00024732"/>
    </source>
</evidence>
<evidence type="ECO:0000256" key="6">
    <source>
        <dbReference type="PIRSR" id="PIRSR016262-1"/>
    </source>
</evidence>
<evidence type="ECO:0000259" key="9">
    <source>
        <dbReference type="PROSITE" id="PS51733"/>
    </source>
</evidence>
<evidence type="ECO:0000256" key="2">
    <source>
        <dbReference type="ARBA" id="ARBA00022679"/>
    </source>
</evidence>
<dbReference type="PROSITE" id="PS01313">
    <property type="entry name" value="LIPB"/>
    <property type="match status" value="1"/>
</dbReference>
<dbReference type="EC" id="2.3.1.181" evidence="5"/>
<dbReference type="PROSITE" id="PS51733">
    <property type="entry name" value="BPL_LPL_CATALYTIC"/>
    <property type="match status" value="1"/>
</dbReference>
<comment type="similarity">
    <text evidence="5">Belongs to the LipB family.</text>
</comment>
<feature type="site" description="Lowers pKa of active site Cys" evidence="8">
    <location>
        <position position="169"/>
    </location>
</feature>
<dbReference type="PANTHER" id="PTHR10993:SF7">
    <property type="entry name" value="LIPOYLTRANSFERASE 2, MITOCHONDRIAL-RELATED"/>
    <property type="match status" value="1"/>
</dbReference>